<dbReference type="Pfam" id="PF02355">
    <property type="entry name" value="SecD_SecF_C"/>
    <property type="match status" value="2"/>
</dbReference>
<dbReference type="InterPro" id="IPR048634">
    <property type="entry name" value="SecD_SecF_C"/>
</dbReference>
<feature type="transmembrane region" description="Helical" evidence="9">
    <location>
        <begin position="572"/>
        <end position="593"/>
    </location>
</feature>
<comment type="similarity">
    <text evidence="10">Belongs to the SecD/SecF family. SecF subfamily.</text>
</comment>
<comment type="subunit">
    <text evidence="10">Forms a complex with SecD. Part of the essential Sec protein translocation apparatus which comprises SecA, SecYEG and auxiliary proteins SecDF. Other proteins may also be involved.</text>
</comment>
<evidence type="ECO:0000256" key="6">
    <source>
        <dbReference type="ARBA" id="ARBA00022989"/>
    </source>
</evidence>
<dbReference type="Gene3D" id="3.30.70.3220">
    <property type="match status" value="1"/>
</dbReference>
<evidence type="ECO:0000313" key="16">
    <source>
        <dbReference type="Proteomes" id="UP001597560"/>
    </source>
</evidence>
<dbReference type="NCBIfam" id="TIGR01129">
    <property type="entry name" value="secD"/>
    <property type="match status" value="1"/>
</dbReference>
<comment type="function">
    <text evidence="9">Part of the Sec protein translocase complex. Interacts with the SecYEG preprotein conducting channel. SecDF uses the proton motive force (PMF) to complete protein translocation after the ATP-dependent function of SecA.</text>
</comment>
<comment type="caution">
    <text evidence="9">Lacks conserved residue(s) required for the propagation of feature annotation.</text>
</comment>
<dbReference type="InterPro" id="IPR048631">
    <property type="entry name" value="SecD_1st"/>
</dbReference>
<dbReference type="EMBL" id="JBHUPA010000002">
    <property type="protein sequence ID" value="MFD2961255.1"/>
    <property type="molecule type" value="Genomic_DNA"/>
</dbReference>
<protein>
    <recommendedName>
        <fullName evidence="9 10">Multifunctional fusion protein</fullName>
    </recommendedName>
    <domain>
        <recommendedName>
            <fullName evidence="9">Protein translocase subunit SecD</fullName>
        </recommendedName>
    </domain>
    <domain>
        <recommendedName>
            <fullName evidence="10">Protein-export membrane protein SecF</fullName>
        </recommendedName>
    </domain>
</protein>
<dbReference type="Pfam" id="PF21760">
    <property type="entry name" value="SecD_1st"/>
    <property type="match status" value="1"/>
</dbReference>
<feature type="domain" description="Protein export membrane protein SecD/SecF C-terminal" evidence="12">
    <location>
        <begin position="798"/>
        <end position="987"/>
    </location>
</feature>
<sequence length="1011" mass="110233">MQGKGLINFFVILISIACLYSLSFTFVTRKVERDAVAYAKGDPVKERAYLDSMATVDVYNLGFAKFSYQYCKERELALGLDLKGGMNVTMEISLKELISNLADNPKDENFKKALDNAEARSKDSQKDFVSLFGEEFKKLNPNGKLATFFANKDNAVNNITSNSSDGDILAFLQKESGSAIDRSFNILRTRIDKFGVTSPNIQRQQGTNRILIELPGVSDEDRVRKLLQGSAKLEFWETYDNSEIFPLLENINRTLASTLKADTKSNSSVTAADTSAKDTTGGRLASLGGNKAAGSDSTKKDSSTVALEQAKNQNPLFAVLSPNIGQGPQGQQMLGQGPVIGYVLQKDTALVNSYFNSAEIKAIIPGNVKLLWSVKPVSKETKMFQLFAVKPTGLNAGPVLTGNVIADARADVDQRTNNPQVEMVMNSEGAREWRKISAAAAAANPKKAIAIVLDNTVYSAPTVQDEIPNGVSSITGNFTFEDTQDLANVLKAGRLPAPAKIVEEAIVGPTLGQAAIDAGINSSVIGLVVVLIFMIFYYNRAGLVANIAVIFNVFFIMGILASLGAVLTLPGIAGIVLTMGTAVDANVLIYERIREEYALGKGVRQAISDGYKHAMPSILDSQITTFLVGLILYIFGTGPILGFATTLLIGIITSLFTAIFITRIIFEWMIKKDMKISVSYPWSDHTLKNVNFGFIKNRKKFYAISIALTIISLISIFTKGFSLGVDFSGGRTYTVKYEKAVNLEEVRDHVNGTFNVTSEVKTFGGDNQLRVTTPYLIDQTDDAADKQVLDKLNEGLAKVQNNPYQIVSSQKVGPTIANDIKVSAIYSVIFSIIVIALYILIRFRKWQYSIAAAISLAHDAIILLGIFSLFDGILPFSLDLDQHFIAAVLTVLAYSINDTVVVFDRIREYLREHRAKNEPISHVVNTAINKTLSRTIITSLTVIFVLAVLFVFGGEVIRGFSFAILIGIIFGTYSSIFIASPVFADLQGDGEEKNTKEIASTERGNLKPAKA</sequence>
<feature type="transmembrane region" description="Helical" evidence="9">
    <location>
        <begin position="848"/>
        <end position="870"/>
    </location>
</feature>
<proteinExistence type="inferred from homology"/>
<evidence type="ECO:0000259" key="12">
    <source>
        <dbReference type="Pfam" id="PF02355"/>
    </source>
</evidence>
<feature type="region of interest" description="Disordered" evidence="11">
    <location>
        <begin position="991"/>
        <end position="1011"/>
    </location>
</feature>
<keyword evidence="8 9" id="KW-0472">Membrane</keyword>
<feature type="transmembrane region" description="Helical" evidence="9">
    <location>
        <begin position="518"/>
        <end position="538"/>
    </location>
</feature>
<evidence type="ECO:0000259" key="14">
    <source>
        <dbReference type="Pfam" id="PF22599"/>
    </source>
</evidence>
<dbReference type="InterPro" id="IPR005791">
    <property type="entry name" value="SecD"/>
</dbReference>
<evidence type="ECO:0000256" key="1">
    <source>
        <dbReference type="ARBA" id="ARBA00004651"/>
    </source>
</evidence>
<dbReference type="PANTHER" id="PTHR30081">
    <property type="entry name" value="PROTEIN-EXPORT MEMBRANE PROTEIN SEC"/>
    <property type="match status" value="1"/>
</dbReference>
<feature type="transmembrane region" description="Helical" evidence="9">
    <location>
        <begin position="614"/>
        <end position="635"/>
    </location>
</feature>
<evidence type="ECO:0000256" key="11">
    <source>
        <dbReference type="SAM" id="MobiDB-lite"/>
    </source>
</evidence>
<evidence type="ECO:0000256" key="4">
    <source>
        <dbReference type="ARBA" id="ARBA00022692"/>
    </source>
</evidence>
<feature type="compositionally biased region" description="Basic and acidic residues" evidence="11">
    <location>
        <begin position="991"/>
        <end position="1000"/>
    </location>
</feature>
<dbReference type="NCBIfam" id="TIGR00916">
    <property type="entry name" value="2A0604s01"/>
    <property type="match status" value="2"/>
</dbReference>
<evidence type="ECO:0000259" key="13">
    <source>
        <dbReference type="Pfam" id="PF21760"/>
    </source>
</evidence>
<evidence type="ECO:0000256" key="10">
    <source>
        <dbReference type="HAMAP-Rule" id="MF_01464"/>
    </source>
</evidence>
<dbReference type="Proteomes" id="UP001597560">
    <property type="component" value="Unassembled WGS sequence"/>
</dbReference>
<feature type="transmembrane region" description="Helical" evidence="9">
    <location>
        <begin position="701"/>
        <end position="718"/>
    </location>
</feature>
<dbReference type="HAMAP" id="MF_01464_B">
    <property type="entry name" value="SecF_B"/>
    <property type="match status" value="1"/>
</dbReference>
<evidence type="ECO:0000256" key="8">
    <source>
        <dbReference type="ARBA" id="ARBA00023136"/>
    </source>
</evidence>
<dbReference type="InterPro" id="IPR022645">
    <property type="entry name" value="SecD/SecF_bac"/>
</dbReference>
<dbReference type="PANTHER" id="PTHR30081:SF1">
    <property type="entry name" value="PROTEIN TRANSLOCASE SUBUNIT SECD"/>
    <property type="match status" value="1"/>
</dbReference>
<dbReference type="RefSeq" id="WP_377609375.1">
    <property type="nucleotide sequence ID" value="NZ_JBHUPA010000002.1"/>
</dbReference>
<comment type="subcellular location">
    <subcellularLocation>
        <location evidence="1 9">Cell membrane</location>
        <topology evidence="1 9">Multi-pass membrane protein</topology>
    </subcellularLocation>
</comment>
<dbReference type="Gene3D" id="1.20.1640.10">
    <property type="entry name" value="Multidrug efflux transporter AcrB transmembrane domain"/>
    <property type="match status" value="2"/>
</dbReference>
<evidence type="ECO:0000256" key="2">
    <source>
        <dbReference type="ARBA" id="ARBA00022448"/>
    </source>
</evidence>
<evidence type="ECO:0000256" key="3">
    <source>
        <dbReference type="ARBA" id="ARBA00022475"/>
    </source>
</evidence>
<feature type="transmembrane region" description="Helical" evidence="9">
    <location>
        <begin position="824"/>
        <end position="841"/>
    </location>
</feature>
<dbReference type="PRINTS" id="PR01755">
    <property type="entry name" value="SECFTRNLCASE"/>
</dbReference>
<dbReference type="InterPro" id="IPR022646">
    <property type="entry name" value="SecD/SecF_CS"/>
</dbReference>
<keyword evidence="6 9" id="KW-1133">Transmembrane helix</keyword>
<dbReference type="InterPro" id="IPR022813">
    <property type="entry name" value="SecD/SecF_arch_bac"/>
</dbReference>
<keyword evidence="2 9" id="KW-0813">Transport</keyword>
<feature type="transmembrane region" description="Helical" evidence="9">
    <location>
        <begin position="960"/>
        <end position="984"/>
    </location>
</feature>
<evidence type="ECO:0000313" key="15">
    <source>
        <dbReference type="EMBL" id="MFD2961255.1"/>
    </source>
</evidence>
<keyword evidence="5 9" id="KW-0653">Protein transport</keyword>
<dbReference type="NCBIfam" id="NF009585">
    <property type="entry name" value="PRK13024.1-5"/>
    <property type="match status" value="1"/>
</dbReference>
<evidence type="ECO:0000256" key="7">
    <source>
        <dbReference type="ARBA" id="ARBA00023010"/>
    </source>
</evidence>
<comment type="similarity">
    <text evidence="9">Belongs to the SecD/SecF family. SecD subfamily.</text>
</comment>
<feature type="compositionally biased region" description="Polar residues" evidence="11">
    <location>
        <begin position="264"/>
        <end position="273"/>
    </location>
</feature>
<feature type="transmembrane region" description="Helical" evidence="9">
    <location>
        <begin position="882"/>
        <end position="903"/>
    </location>
</feature>
<dbReference type="InterPro" id="IPR054384">
    <property type="entry name" value="SecDF_P1_head"/>
</dbReference>
<dbReference type="Pfam" id="PF22599">
    <property type="entry name" value="SecDF_P1_head"/>
    <property type="match status" value="1"/>
</dbReference>
<feature type="domain" description="Protein export membrane protein SecD/SecF C-terminal" evidence="12">
    <location>
        <begin position="499"/>
        <end position="671"/>
    </location>
</feature>
<dbReference type="SUPFAM" id="SSF82866">
    <property type="entry name" value="Multidrug efflux transporter AcrB transmembrane domain"/>
    <property type="match status" value="2"/>
</dbReference>
<dbReference type="InterPro" id="IPR005665">
    <property type="entry name" value="SecF_bac"/>
</dbReference>
<feature type="transmembrane region" description="Helical" evidence="9">
    <location>
        <begin position="7"/>
        <end position="27"/>
    </location>
</feature>
<feature type="transmembrane region" description="Helical" evidence="9">
    <location>
        <begin position="936"/>
        <end position="954"/>
    </location>
</feature>
<dbReference type="InterPro" id="IPR055344">
    <property type="entry name" value="SecD_SecF_C_bact"/>
</dbReference>
<dbReference type="Gene3D" id="3.30.1360.200">
    <property type="match status" value="1"/>
</dbReference>
<reference evidence="16" key="1">
    <citation type="journal article" date="2019" name="Int. J. Syst. Evol. Microbiol.">
        <title>The Global Catalogue of Microorganisms (GCM) 10K type strain sequencing project: providing services to taxonomists for standard genome sequencing and annotation.</title>
        <authorList>
            <consortium name="The Broad Institute Genomics Platform"/>
            <consortium name="The Broad Institute Genome Sequencing Center for Infectious Disease"/>
            <person name="Wu L."/>
            <person name="Ma J."/>
        </authorList>
    </citation>
    <scope>NUCLEOTIDE SEQUENCE [LARGE SCALE GENOMIC DNA]</scope>
    <source>
        <strain evidence="16">KCTC 23098</strain>
    </source>
</reference>
<feature type="domain" description="SecDF P1 head subdomain" evidence="14">
    <location>
        <begin position="392"/>
        <end position="497"/>
    </location>
</feature>
<keyword evidence="4 9" id="KW-0812">Transmembrane</keyword>
<feature type="region of interest" description="Disordered" evidence="11">
    <location>
        <begin position="262"/>
        <end position="306"/>
    </location>
</feature>
<comment type="subunit">
    <text evidence="9">Forms a complex with SecF. Part of the essential Sec protein translocation apparatus which comprises SecA, SecYEG and auxiliary proteins SecDF. Other proteins may also be involved.</text>
</comment>
<keyword evidence="3 9" id="KW-1003">Cell membrane</keyword>
<name>A0ABW6AZR2_9SPHI</name>
<accession>A0ABW6AZR2</accession>
<dbReference type="NCBIfam" id="TIGR00966">
    <property type="entry name" value="transloc_SecF"/>
    <property type="match status" value="1"/>
</dbReference>
<organism evidence="15 16">
    <name type="scientific">Olivibacter jilunii</name>
    <dbReference type="NCBI Taxonomy" id="985016"/>
    <lineage>
        <taxon>Bacteria</taxon>
        <taxon>Pseudomonadati</taxon>
        <taxon>Bacteroidota</taxon>
        <taxon>Sphingobacteriia</taxon>
        <taxon>Sphingobacteriales</taxon>
        <taxon>Sphingobacteriaceae</taxon>
        <taxon>Olivibacter</taxon>
    </lineage>
</organism>
<dbReference type="Pfam" id="PF07549">
    <property type="entry name" value="Sec_GG"/>
    <property type="match status" value="1"/>
</dbReference>
<feature type="transmembrane region" description="Helical" evidence="9">
    <location>
        <begin position="543"/>
        <end position="566"/>
    </location>
</feature>
<gene>
    <name evidence="15" type="primary">secDF</name>
    <name evidence="9" type="synonym">secD</name>
    <name evidence="10" type="synonym">secF</name>
    <name evidence="15" type="ORF">ACFS6J_05635</name>
</gene>
<comment type="caution">
    <text evidence="15">The sequence shown here is derived from an EMBL/GenBank/DDBJ whole genome shotgun (WGS) entry which is preliminary data.</text>
</comment>
<evidence type="ECO:0000256" key="5">
    <source>
        <dbReference type="ARBA" id="ARBA00022927"/>
    </source>
</evidence>
<evidence type="ECO:0000256" key="9">
    <source>
        <dbReference type="HAMAP-Rule" id="MF_01463"/>
    </source>
</evidence>
<dbReference type="HAMAP" id="MF_01463_B">
    <property type="entry name" value="SecD_B"/>
    <property type="match status" value="1"/>
</dbReference>
<dbReference type="PROSITE" id="PS51257">
    <property type="entry name" value="PROKAR_LIPOPROTEIN"/>
    <property type="match status" value="1"/>
</dbReference>
<keyword evidence="7 9" id="KW-0811">Translocation</keyword>
<keyword evidence="16" id="KW-1185">Reference proteome</keyword>
<feature type="transmembrane region" description="Helical" evidence="9">
    <location>
        <begin position="641"/>
        <end position="666"/>
    </location>
</feature>
<feature type="domain" description="Protein translocase subunit SecDF P1" evidence="13">
    <location>
        <begin position="180"/>
        <end position="237"/>
    </location>
</feature>